<evidence type="ECO:0000313" key="3">
    <source>
        <dbReference type="Proteomes" id="UP000710385"/>
    </source>
</evidence>
<dbReference type="EMBL" id="JABTTY010000001">
    <property type="protein sequence ID" value="MBE7525624.1"/>
    <property type="molecule type" value="Genomic_DNA"/>
</dbReference>
<gene>
    <name evidence="2" type="ORF">HS096_04545</name>
</gene>
<name>A0A928Y6Z4_UNCKA</name>
<evidence type="ECO:0000256" key="1">
    <source>
        <dbReference type="SAM" id="MobiDB-lite"/>
    </source>
</evidence>
<sequence length="222" mass="23694">MASSKKIVHDEGTILHIPYCMNARIRNVFGSIILSTAVLGAGCATTPAPATQQPNGTKGTASQDAGPFDDEGKFTIDPCALITKADAESILGGPLVKPIRSSVIDPDGASCSYYTDKSKGPSRELIIIVLESDNIQKSGYNSDAKEYFAYTKKIFHPDAETVPNLGDSAFWSFRSIEVLKGDTVLDIHVQGFDEGLADIESSGPKDRKVILDAASLAVSRLK</sequence>
<accession>A0A928Y6Z4</accession>
<evidence type="ECO:0008006" key="4">
    <source>
        <dbReference type="Google" id="ProtNLM"/>
    </source>
</evidence>
<dbReference type="AlphaFoldDB" id="A0A928Y6Z4"/>
<organism evidence="2 3">
    <name type="scientific">candidate division WWE3 bacterium</name>
    <dbReference type="NCBI Taxonomy" id="2053526"/>
    <lineage>
        <taxon>Bacteria</taxon>
        <taxon>Katanobacteria</taxon>
    </lineage>
</organism>
<comment type="caution">
    <text evidence="2">The sequence shown here is derived from an EMBL/GenBank/DDBJ whole genome shotgun (WGS) entry which is preliminary data.</text>
</comment>
<proteinExistence type="predicted"/>
<evidence type="ECO:0000313" key="2">
    <source>
        <dbReference type="EMBL" id="MBE7525624.1"/>
    </source>
</evidence>
<feature type="region of interest" description="Disordered" evidence="1">
    <location>
        <begin position="47"/>
        <end position="67"/>
    </location>
</feature>
<dbReference type="Proteomes" id="UP000710385">
    <property type="component" value="Unassembled WGS sequence"/>
</dbReference>
<reference evidence="2" key="1">
    <citation type="submission" date="2020-05" db="EMBL/GenBank/DDBJ databases">
        <title>High-Quality Genomes of Partial-Nitritation/Anammox System by Hierarchical Clustering Based Hybrid Assembly.</title>
        <authorList>
            <person name="Liu L."/>
            <person name="Wang Y."/>
            <person name="Che Y."/>
            <person name="Chen Y."/>
            <person name="Xia Y."/>
            <person name="Luo R."/>
            <person name="Cheng S.H."/>
            <person name="Zheng C."/>
            <person name="Zhang T."/>
        </authorList>
    </citation>
    <scope>NUCLEOTIDE SEQUENCE</scope>
    <source>
        <strain evidence="2">H1_PAT1</strain>
    </source>
</reference>
<protein>
    <recommendedName>
        <fullName evidence="4">DUF3558 domain-containing protein</fullName>
    </recommendedName>
</protein>